<accession>A0A834W1H8</accession>
<dbReference type="Proteomes" id="UP000634136">
    <property type="component" value="Unassembled WGS sequence"/>
</dbReference>
<evidence type="ECO:0000256" key="1">
    <source>
        <dbReference type="SAM" id="MobiDB-lite"/>
    </source>
</evidence>
<feature type="region of interest" description="Disordered" evidence="1">
    <location>
        <begin position="62"/>
        <end position="130"/>
    </location>
</feature>
<reference evidence="2" key="1">
    <citation type="submission" date="2020-09" db="EMBL/GenBank/DDBJ databases">
        <title>Genome-Enabled Discovery of Anthraquinone Biosynthesis in Senna tora.</title>
        <authorList>
            <person name="Kang S.-H."/>
            <person name="Pandey R.P."/>
            <person name="Lee C.-M."/>
            <person name="Sim J.-S."/>
            <person name="Jeong J.-T."/>
            <person name="Choi B.-S."/>
            <person name="Jung M."/>
            <person name="Ginzburg D."/>
            <person name="Zhao K."/>
            <person name="Won S.Y."/>
            <person name="Oh T.-J."/>
            <person name="Yu Y."/>
            <person name="Kim N.-H."/>
            <person name="Lee O.R."/>
            <person name="Lee T.-H."/>
            <person name="Bashyal P."/>
            <person name="Kim T.-S."/>
            <person name="Lee W.-H."/>
            <person name="Kawkins C."/>
            <person name="Kim C.-K."/>
            <person name="Kim J.S."/>
            <person name="Ahn B.O."/>
            <person name="Rhee S.Y."/>
            <person name="Sohng J.K."/>
        </authorList>
    </citation>
    <scope>NUCLEOTIDE SEQUENCE</scope>
    <source>
        <tissue evidence="2">Leaf</tissue>
    </source>
</reference>
<organism evidence="2 3">
    <name type="scientific">Senna tora</name>
    <dbReference type="NCBI Taxonomy" id="362788"/>
    <lineage>
        <taxon>Eukaryota</taxon>
        <taxon>Viridiplantae</taxon>
        <taxon>Streptophyta</taxon>
        <taxon>Embryophyta</taxon>
        <taxon>Tracheophyta</taxon>
        <taxon>Spermatophyta</taxon>
        <taxon>Magnoliopsida</taxon>
        <taxon>eudicotyledons</taxon>
        <taxon>Gunneridae</taxon>
        <taxon>Pentapetalae</taxon>
        <taxon>rosids</taxon>
        <taxon>fabids</taxon>
        <taxon>Fabales</taxon>
        <taxon>Fabaceae</taxon>
        <taxon>Caesalpinioideae</taxon>
        <taxon>Cassia clade</taxon>
        <taxon>Senna</taxon>
    </lineage>
</organism>
<proteinExistence type="predicted"/>
<name>A0A834W1H8_9FABA</name>
<feature type="compositionally biased region" description="Basic and acidic residues" evidence="1">
    <location>
        <begin position="93"/>
        <end position="120"/>
    </location>
</feature>
<feature type="compositionally biased region" description="Acidic residues" evidence="1">
    <location>
        <begin position="63"/>
        <end position="92"/>
    </location>
</feature>
<comment type="caution">
    <text evidence="2">The sequence shown here is derived from an EMBL/GenBank/DDBJ whole genome shotgun (WGS) entry which is preliminary data.</text>
</comment>
<dbReference type="AlphaFoldDB" id="A0A834W1H8"/>
<evidence type="ECO:0000313" key="2">
    <source>
        <dbReference type="EMBL" id="KAF7800824.1"/>
    </source>
</evidence>
<protein>
    <submittedName>
        <fullName evidence="2">Chromatin modification-related protein EAF7 isoform X1</fullName>
    </submittedName>
</protein>
<sequence length="130" mass="15352">MLKQLPTTRNQRTRGFKLKYVFQKEYDQTSANTLETPKLGRKALHPKDLIDDEKIKEIVGREEVEESEEVEDLIDEEDKEREEEINEEEESEDMGKQIEDISSVKDKSHEESKQKSEKIQGYEANTKHRI</sequence>
<dbReference type="OrthoDB" id="1928179at2759"/>
<gene>
    <name evidence="2" type="ORF">G2W53_044692</name>
</gene>
<dbReference type="EMBL" id="JAAIUW010000153">
    <property type="protein sequence ID" value="KAF7800824.1"/>
    <property type="molecule type" value="Genomic_DNA"/>
</dbReference>
<keyword evidence="3" id="KW-1185">Reference proteome</keyword>
<evidence type="ECO:0000313" key="3">
    <source>
        <dbReference type="Proteomes" id="UP000634136"/>
    </source>
</evidence>